<dbReference type="Proteomes" id="UP000184447">
    <property type="component" value="Unassembled WGS sequence"/>
</dbReference>
<feature type="transmembrane region" description="Helical" evidence="12">
    <location>
        <begin position="231"/>
        <end position="249"/>
    </location>
</feature>
<comment type="similarity">
    <text evidence="2 11">Belongs to the sodium:solute symporter (SSF) (TC 2.A.21) family.</text>
</comment>
<dbReference type="RefSeq" id="WP_073338772.1">
    <property type="nucleotide sequence ID" value="NZ_FQXM01000013.1"/>
</dbReference>
<feature type="transmembrane region" description="Helical" evidence="12">
    <location>
        <begin position="75"/>
        <end position="97"/>
    </location>
</feature>
<dbReference type="Pfam" id="PF00474">
    <property type="entry name" value="SSF"/>
    <property type="match status" value="1"/>
</dbReference>
<dbReference type="InterPro" id="IPR001734">
    <property type="entry name" value="Na/solute_symporter"/>
</dbReference>
<feature type="transmembrane region" description="Helical" evidence="12">
    <location>
        <begin position="179"/>
        <end position="197"/>
    </location>
</feature>
<feature type="transmembrane region" description="Helical" evidence="12">
    <location>
        <begin position="403"/>
        <end position="421"/>
    </location>
</feature>
<evidence type="ECO:0000313" key="13">
    <source>
        <dbReference type="EMBL" id="SHH79034.1"/>
    </source>
</evidence>
<dbReference type="GO" id="GO:0006814">
    <property type="term" value="P:sodium ion transport"/>
    <property type="evidence" value="ECO:0007669"/>
    <property type="project" value="UniProtKB-KW"/>
</dbReference>
<feature type="transmembrane region" description="Helical" evidence="12">
    <location>
        <begin position="118"/>
        <end position="142"/>
    </location>
</feature>
<dbReference type="GO" id="GO:0005886">
    <property type="term" value="C:plasma membrane"/>
    <property type="evidence" value="ECO:0007669"/>
    <property type="project" value="UniProtKB-SubCell"/>
</dbReference>
<dbReference type="PANTHER" id="PTHR42985">
    <property type="entry name" value="SODIUM-COUPLED MONOCARBOXYLATE TRANSPORTER"/>
    <property type="match status" value="1"/>
</dbReference>
<organism evidence="13 14">
    <name type="scientific">Clostridium grantii DSM 8605</name>
    <dbReference type="NCBI Taxonomy" id="1121316"/>
    <lineage>
        <taxon>Bacteria</taxon>
        <taxon>Bacillati</taxon>
        <taxon>Bacillota</taxon>
        <taxon>Clostridia</taxon>
        <taxon>Eubacteriales</taxon>
        <taxon>Clostridiaceae</taxon>
        <taxon>Clostridium</taxon>
    </lineage>
</organism>
<keyword evidence="9 12" id="KW-0472">Membrane</keyword>
<comment type="subcellular location">
    <subcellularLocation>
        <location evidence="1">Cell membrane</location>
        <topology evidence="1">Multi-pass membrane protein</topology>
    </subcellularLocation>
</comment>
<dbReference type="STRING" id="1121316.SAMN02745207_02513"/>
<evidence type="ECO:0000256" key="1">
    <source>
        <dbReference type="ARBA" id="ARBA00004651"/>
    </source>
</evidence>
<feature type="transmembrane region" description="Helical" evidence="12">
    <location>
        <begin position="369"/>
        <end position="391"/>
    </location>
</feature>
<accession>A0A1M5VVL5</accession>
<dbReference type="EMBL" id="FQXM01000013">
    <property type="protein sequence ID" value="SHH79034.1"/>
    <property type="molecule type" value="Genomic_DNA"/>
</dbReference>
<feature type="transmembrane region" description="Helical" evidence="12">
    <location>
        <begin position="270"/>
        <end position="295"/>
    </location>
</feature>
<dbReference type="OrthoDB" id="9766407at2"/>
<dbReference type="PROSITE" id="PS50283">
    <property type="entry name" value="NA_SOLUT_SYMP_3"/>
    <property type="match status" value="1"/>
</dbReference>
<name>A0A1M5VVL5_9CLOT</name>
<keyword evidence="7" id="KW-0915">Sodium</keyword>
<evidence type="ECO:0000256" key="3">
    <source>
        <dbReference type="ARBA" id="ARBA00022448"/>
    </source>
</evidence>
<dbReference type="InterPro" id="IPR051163">
    <property type="entry name" value="Sodium:Solute_Symporter_SSF"/>
</dbReference>
<keyword evidence="3" id="KW-0813">Transport</keyword>
<keyword evidence="5 12" id="KW-0812">Transmembrane</keyword>
<feature type="transmembrane region" description="Helical" evidence="12">
    <location>
        <begin position="515"/>
        <end position="533"/>
    </location>
</feature>
<evidence type="ECO:0000256" key="4">
    <source>
        <dbReference type="ARBA" id="ARBA00022475"/>
    </source>
</evidence>
<evidence type="ECO:0000313" key="14">
    <source>
        <dbReference type="Proteomes" id="UP000184447"/>
    </source>
</evidence>
<keyword evidence="4" id="KW-1003">Cell membrane</keyword>
<gene>
    <name evidence="13" type="ORF">SAMN02745207_02513</name>
</gene>
<keyword evidence="14" id="KW-1185">Reference proteome</keyword>
<dbReference type="PANTHER" id="PTHR42985:SF40">
    <property type="entry name" value="LD47995P-RELATED"/>
    <property type="match status" value="1"/>
</dbReference>
<evidence type="ECO:0000256" key="12">
    <source>
        <dbReference type="SAM" id="Phobius"/>
    </source>
</evidence>
<evidence type="ECO:0000256" key="9">
    <source>
        <dbReference type="ARBA" id="ARBA00023136"/>
    </source>
</evidence>
<evidence type="ECO:0000256" key="11">
    <source>
        <dbReference type="RuleBase" id="RU362091"/>
    </source>
</evidence>
<feature type="transmembrane region" description="Helical" evidence="12">
    <location>
        <begin position="6"/>
        <end position="25"/>
    </location>
</feature>
<evidence type="ECO:0000256" key="5">
    <source>
        <dbReference type="ARBA" id="ARBA00022692"/>
    </source>
</evidence>
<dbReference type="NCBIfam" id="TIGR00813">
    <property type="entry name" value="sss"/>
    <property type="match status" value="1"/>
</dbReference>
<evidence type="ECO:0000256" key="7">
    <source>
        <dbReference type="ARBA" id="ARBA00023053"/>
    </source>
</evidence>
<feature type="transmembrane region" description="Helical" evidence="12">
    <location>
        <begin position="315"/>
        <end position="348"/>
    </location>
</feature>
<proteinExistence type="inferred from homology"/>
<dbReference type="Gene3D" id="1.20.1730.10">
    <property type="entry name" value="Sodium/glucose cotransporter"/>
    <property type="match status" value="1"/>
</dbReference>
<keyword evidence="8" id="KW-0406">Ion transport</keyword>
<evidence type="ECO:0000256" key="6">
    <source>
        <dbReference type="ARBA" id="ARBA00022989"/>
    </source>
</evidence>
<evidence type="ECO:0000256" key="10">
    <source>
        <dbReference type="ARBA" id="ARBA00023201"/>
    </source>
</evidence>
<keyword evidence="6 12" id="KW-1133">Transmembrane helix</keyword>
<keyword evidence="10" id="KW-0739">Sodium transport</keyword>
<feature type="transmembrane region" description="Helical" evidence="12">
    <location>
        <begin position="453"/>
        <end position="473"/>
    </location>
</feature>
<evidence type="ECO:0000256" key="2">
    <source>
        <dbReference type="ARBA" id="ARBA00006434"/>
    </source>
</evidence>
<feature type="transmembrane region" description="Helical" evidence="12">
    <location>
        <begin position="46"/>
        <end position="69"/>
    </location>
</feature>
<reference evidence="13 14" key="1">
    <citation type="submission" date="2016-11" db="EMBL/GenBank/DDBJ databases">
        <authorList>
            <person name="Jaros S."/>
            <person name="Januszkiewicz K."/>
            <person name="Wedrychowicz H."/>
        </authorList>
    </citation>
    <scope>NUCLEOTIDE SEQUENCE [LARGE SCALE GENOMIC DNA]</scope>
    <source>
        <strain evidence="13 14">DSM 8605</strain>
    </source>
</reference>
<sequence>MISTIDGIIILVYILGMLAVGYFMGKDNETQEDYFLAGRSMPWLPIALSVAATMISANAFIGGPGWAYGSGLAPFMVNITVPLAIFFAFFASTPVIYQLKVTSVYQYMEYRLGPITRILTVLQFFINSLIQVSSMVFIPSLILQTITGWSLTVIVPLIVTAAIIYTITGGIKAVIWTDVIQTVIVWGGMFLAIFIALKRLDMGLFETLGQAKAAGKFHTLDFGFSLTNTNAFWASLIGGTVMWVRYFSFDQAQMQRVLTAKSMKGVKKSFLSSAFIMNIMYFLMLTVGLILWVFYGGKEFESSNQVMIGFILEEMPVGVVGLVIAGAFAAAMSSVDSILNSLTTVFIKDIYEKYFFKGKEGQSEASLKLTMTISAVFGVIIIFFVIIGFSGTVKSVLDVVGKYISYFSGPACGAFLLAMFTNKANDKGVATGFILGMIGTFFISTSLGTSWLWNPAIGAALSVAIGYIASMIFPATKKTEDIKQYTAQGMRAKLIAEGKTEEDGVSILPFSMDKYAIIALVFFVSQYILLALIQ</sequence>
<feature type="transmembrane region" description="Helical" evidence="12">
    <location>
        <begin position="148"/>
        <end position="167"/>
    </location>
</feature>
<dbReference type="InterPro" id="IPR038377">
    <property type="entry name" value="Na/Glc_symporter_sf"/>
</dbReference>
<protein>
    <submittedName>
        <fullName evidence="13">Transporter, SSS family</fullName>
    </submittedName>
</protein>
<dbReference type="AlphaFoldDB" id="A0A1M5VVL5"/>
<feature type="transmembrane region" description="Helical" evidence="12">
    <location>
        <begin position="428"/>
        <end position="447"/>
    </location>
</feature>
<evidence type="ECO:0000256" key="8">
    <source>
        <dbReference type="ARBA" id="ARBA00023065"/>
    </source>
</evidence>
<dbReference type="GO" id="GO:0015293">
    <property type="term" value="F:symporter activity"/>
    <property type="evidence" value="ECO:0007669"/>
    <property type="project" value="TreeGrafter"/>
</dbReference>